<dbReference type="RefSeq" id="XP_040693001.1">
    <property type="nucleotide sequence ID" value="XM_040834570.1"/>
</dbReference>
<name>A0A1L9RWM8_ASPWE</name>
<dbReference type="GO" id="GO:0005634">
    <property type="term" value="C:nucleus"/>
    <property type="evidence" value="ECO:0007669"/>
    <property type="project" value="TreeGrafter"/>
</dbReference>
<proteinExistence type="predicted"/>
<evidence type="ECO:0000313" key="3">
    <source>
        <dbReference type="EMBL" id="OJJ39325.1"/>
    </source>
</evidence>
<dbReference type="SUPFAM" id="SSF53098">
    <property type="entry name" value="Ribonuclease H-like"/>
    <property type="match status" value="1"/>
</dbReference>
<evidence type="ECO:0000256" key="1">
    <source>
        <dbReference type="SAM" id="MobiDB-lite"/>
    </source>
</evidence>
<dbReference type="InterPro" id="IPR036397">
    <property type="entry name" value="RNaseH_sf"/>
</dbReference>
<organism evidence="3 4">
    <name type="scientific">Aspergillus wentii DTO 134E9</name>
    <dbReference type="NCBI Taxonomy" id="1073089"/>
    <lineage>
        <taxon>Eukaryota</taxon>
        <taxon>Fungi</taxon>
        <taxon>Dikarya</taxon>
        <taxon>Ascomycota</taxon>
        <taxon>Pezizomycotina</taxon>
        <taxon>Eurotiomycetes</taxon>
        <taxon>Eurotiomycetidae</taxon>
        <taxon>Eurotiales</taxon>
        <taxon>Aspergillaceae</taxon>
        <taxon>Aspergillus</taxon>
        <taxon>Aspergillus subgen. Cremei</taxon>
    </lineage>
</organism>
<keyword evidence="4" id="KW-1185">Reference proteome</keyword>
<protein>
    <recommendedName>
        <fullName evidence="2">Gfd2/YDR514C-like C-terminal domain-containing protein</fullName>
    </recommendedName>
</protein>
<dbReference type="InterPro" id="IPR040151">
    <property type="entry name" value="Gfd2/YDR514C-like"/>
</dbReference>
<dbReference type="PANTHER" id="PTHR28083:SF1">
    <property type="entry name" value="GOOD FOR FULL DBP5 ACTIVITY PROTEIN 2"/>
    <property type="match status" value="1"/>
</dbReference>
<evidence type="ECO:0000259" key="2">
    <source>
        <dbReference type="Pfam" id="PF21762"/>
    </source>
</evidence>
<reference evidence="4" key="1">
    <citation type="journal article" date="2017" name="Genome Biol.">
        <title>Comparative genomics reveals high biological diversity and specific adaptations in the industrially and medically important fungal genus Aspergillus.</title>
        <authorList>
            <person name="de Vries R.P."/>
            <person name="Riley R."/>
            <person name="Wiebenga A."/>
            <person name="Aguilar-Osorio G."/>
            <person name="Amillis S."/>
            <person name="Uchima C.A."/>
            <person name="Anderluh G."/>
            <person name="Asadollahi M."/>
            <person name="Askin M."/>
            <person name="Barry K."/>
            <person name="Battaglia E."/>
            <person name="Bayram O."/>
            <person name="Benocci T."/>
            <person name="Braus-Stromeyer S.A."/>
            <person name="Caldana C."/>
            <person name="Canovas D."/>
            <person name="Cerqueira G.C."/>
            <person name="Chen F."/>
            <person name="Chen W."/>
            <person name="Choi C."/>
            <person name="Clum A."/>
            <person name="Dos Santos R.A."/>
            <person name="Damasio A.R."/>
            <person name="Diallinas G."/>
            <person name="Emri T."/>
            <person name="Fekete E."/>
            <person name="Flipphi M."/>
            <person name="Freyberg S."/>
            <person name="Gallo A."/>
            <person name="Gournas C."/>
            <person name="Habgood R."/>
            <person name="Hainaut M."/>
            <person name="Harispe M.L."/>
            <person name="Henrissat B."/>
            <person name="Hilden K.S."/>
            <person name="Hope R."/>
            <person name="Hossain A."/>
            <person name="Karabika E."/>
            <person name="Karaffa L."/>
            <person name="Karanyi Z."/>
            <person name="Krasevec N."/>
            <person name="Kuo A."/>
            <person name="Kusch H."/>
            <person name="LaButti K."/>
            <person name="Lagendijk E.L."/>
            <person name="Lapidus A."/>
            <person name="Levasseur A."/>
            <person name="Lindquist E."/>
            <person name="Lipzen A."/>
            <person name="Logrieco A.F."/>
            <person name="MacCabe A."/>
            <person name="Maekelae M.R."/>
            <person name="Malavazi I."/>
            <person name="Melin P."/>
            <person name="Meyer V."/>
            <person name="Mielnichuk N."/>
            <person name="Miskei M."/>
            <person name="Molnar A.P."/>
            <person name="Mule G."/>
            <person name="Ngan C.Y."/>
            <person name="Orejas M."/>
            <person name="Orosz E."/>
            <person name="Ouedraogo J.P."/>
            <person name="Overkamp K.M."/>
            <person name="Park H.-S."/>
            <person name="Perrone G."/>
            <person name="Piumi F."/>
            <person name="Punt P.J."/>
            <person name="Ram A.F."/>
            <person name="Ramon A."/>
            <person name="Rauscher S."/>
            <person name="Record E."/>
            <person name="Riano-Pachon D.M."/>
            <person name="Robert V."/>
            <person name="Roehrig J."/>
            <person name="Ruller R."/>
            <person name="Salamov A."/>
            <person name="Salih N.S."/>
            <person name="Samson R.A."/>
            <person name="Sandor E."/>
            <person name="Sanguinetti M."/>
            <person name="Schuetze T."/>
            <person name="Sepcic K."/>
            <person name="Shelest E."/>
            <person name="Sherlock G."/>
            <person name="Sophianopoulou V."/>
            <person name="Squina F.M."/>
            <person name="Sun H."/>
            <person name="Susca A."/>
            <person name="Todd R.B."/>
            <person name="Tsang A."/>
            <person name="Unkles S.E."/>
            <person name="van de Wiele N."/>
            <person name="van Rossen-Uffink D."/>
            <person name="Oliveira J.V."/>
            <person name="Vesth T.C."/>
            <person name="Visser J."/>
            <person name="Yu J.-H."/>
            <person name="Zhou M."/>
            <person name="Andersen M.R."/>
            <person name="Archer D.B."/>
            <person name="Baker S.E."/>
            <person name="Benoit I."/>
            <person name="Brakhage A.A."/>
            <person name="Braus G.H."/>
            <person name="Fischer R."/>
            <person name="Frisvad J.C."/>
            <person name="Goldman G.H."/>
            <person name="Houbraken J."/>
            <person name="Oakley B."/>
            <person name="Pocsi I."/>
            <person name="Scazzocchio C."/>
            <person name="Seiboth B."/>
            <person name="vanKuyk P.A."/>
            <person name="Wortman J."/>
            <person name="Dyer P.S."/>
            <person name="Grigoriev I.V."/>
        </authorList>
    </citation>
    <scope>NUCLEOTIDE SEQUENCE [LARGE SCALE GENOMIC DNA]</scope>
    <source>
        <strain evidence="4">DTO 134E9</strain>
    </source>
</reference>
<dbReference type="Gene3D" id="3.30.420.10">
    <property type="entry name" value="Ribonuclease H-like superfamily/Ribonuclease H"/>
    <property type="match status" value="1"/>
</dbReference>
<dbReference type="EMBL" id="KV878210">
    <property type="protein sequence ID" value="OJJ39325.1"/>
    <property type="molecule type" value="Genomic_DNA"/>
</dbReference>
<gene>
    <name evidence="3" type="ORF">ASPWEDRAFT_368982</name>
</gene>
<feature type="compositionally biased region" description="Basic and acidic residues" evidence="1">
    <location>
        <begin position="296"/>
        <end position="311"/>
    </location>
</feature>
<feature type="region of interest" description="Disordered" evidence="1">
    <location>
        <begin position="25"/>
        <end position="112"/>
    </location>
</feature>
<dbReference type="Proteomes" id="UP000184383">
    <property type="component" value="Unassembled WGS sequence"/>
</dbReference>
<dbReference type="GeneID" id="63750418"/>
<dbReference type="InterPro" id="IPR048519">
    <property type="entry name" value="Gfd2/YDR514C-like_C"/>
</dbReference>
<accession>A0A1L9RWM8</accession>
<feature type="compositionally biased region" description="Acidic residues" evidence="1">
    <location>
        <begin position="33"/>
        <end position="45"/>
    </location>
</feature>
<dbReference type="VEuPathDB" id="FungiDB:ASPWEDRAFT_368982"/>
<dbReference type="OrthoDB" id="5953249at2759"/>
<evidence type="ECO:0000313" key="4">
    <source>
        <dbReference type="Proteomes" id="UP000184383"/>
    </source>
</evidence>
<dbReference type="Pfam" id="PF21762">
    <property type="entry name" value="DEDDh_C"/>
    <property type="match status" value="1"/>
</dbReference>
<feature type="region of interest" description="Disordered" evidence="1">
    <location>
        <begin position="293"/>
        <end position="315"/>
    </location>
</feature>
<sequence length="539" mass="61172">MDREERLKMLFEQDVALLKINTRLKTVPLVPETETETQPEAEDETQPEKQAVVQTIEKQDKTSPLKDTSDEKQKPAKEVQEGHLEVEQEQKTPDTAQDEAKASEDKEEPTEASLVGSFCPLIAVSRFPYKYIRGELSQQVANAFFDGGKFWDRCWDVHYIHIPPHLGVRPLLLVPAVQVRRFLAEINQTLGCELSLPTDSKLGFVVPFHDDGTPQPTFIGQCTSRDMKDELETRIPPLYPTIPETEATWNKKKSSKSQKKQQVRIQTELEWTRCLRRTQSYLGLRAPLELIDDQSWEDKPGQEGDESERPSLDVNKPVPYPLWNEPVFISVDVESNERCHSQVTEVGISTLDTLDLVGIPPGESGINWISRIRSRHFRVREYSHIVNREFIAGCPEHFEFGESEWVSIGALVKLTEGCFQPPYSCGLPMSETEGSQDGILLDDPEFKHRPRNLVLVGHNPTADIGYLRGLGMTLFDRMGERFIDTVDTAEMFRIIKHEATQRSLGHILAGLGITGWHLHNAGNDARYTMEAMVGMMLVD</sequence>
<dbReference type="InterPro" id="IPR012337">
    <property type="entry name" value="RNaseH-like_sf"/>
</dbReference>
<feature type="compositionally biased region" description="Basic and acidic residues" evidence="1">
    <location>
        <begin position="57"/>
        <end position="104"/>
    </location>
</feature>
<dbReference type="STRING" id="1073089.A0A1L9RWM8"/>
<dbReference type="AlphaFoldDB" id="A0A1L9RWM8"/>
<dbReference type="GO" id="GO:0003676">
    <property type="term" value="F:nucleic acid binding"/>
    <property type="evidence" value="ECO:0007669"/>
    <property type="project" value="InterPro"/>
</dbReference>
<feature type="domain" description="Gfd2/YDR514C-like C-terminal" evidence="2">
    <location>
        <begin position="327"/>
        <end position="535"/>
    </location>
</feature>
<dbReference type="PANTHER" id="PTHR28083">
    <property type="entry name" value="GOOD FOR FULL DBP5 ACTIVITY PROTEIN 2"/>
    <property type="match status" value="1"/>
</dbReference>